<dbReference type="InterPro" id="IPR012340">
    <property type="entry name" value="NA-bd_OB-fold"/>
</dbReference>
<dbReference type="InterPro" id="IPR013955">
    <property type="entry name" value="Rep_factor-A_C"/>
</dbReference>
<dbReference type="EMBL" id="JBICBT010001023">
    <property type="protein sequence ID" value="KAL3087346.1"/>
    <property type="molecule type" value="Genomic_DNA"/>
</dbReference>
<dbReference type="AlphaFoldDB" id="A0ABD2J9Q3"/>
<feature type="domain" description="Replication factor A C-terminal" evidence="1">
    <location>
        <begin position="45"/>
        <end position="157"/>
    </location>
</feature>
<dbReference type="Proteomes" id="UP001620626">
    <property type="component" value="Unassembled WGS sequence"/>
</dbReference>
<keyword evidence="3" id="KW-1185">Reference proteome</keyword>
<comment type="caution">
    <text evidence="2">The sequence shown here is derived from an EMBL/GenBank/DDBJ whole genome shotgun (WGS) entry which is preliminary data.</text>
</comment>
<name>A0ABD2J9Q3_9BILA</name>
<gene>
    <name evidence="2" type="ORF">niasHT_026868</name>
</gene>
<evidence type="ECO:0000313" key="2">
    <source>
        <dbReference type="EMBL" id="KAL3087346.1"/>
    </source>
</evidence>
<reference evidence="2 3" key="1">
    <citation type="submission" date="2024-10" db="EMBL/GenBank/DDBJ databases">
        <authorList>
            <person name="Kim D."/>
        </authorList>
    </citation>
    <scope>NUCLEOTIDE SEQUENCE [LARGE SCALE GENOMIC DNA]</scope>
    <source>
        <strain evidence="2">BH-2024</strain>
    </source>
</reference>
<dbReference type="SUPFAM" id="SSF50249">
    <property type="entry name" value="Nucleic acid-binding proteins"/>
    <property type="match status" value="1"/>
</dbReference>
<accession>A0ABD2J9Q3</accession>
<sequence length="199" mass="22275">MLSRFQLKSTYKRDADGQFVNPKNVIDVKQFGGAGTFIVQANILNLQYKLYEACPTLAKNGLLCNRKLSDQRLCSSCGLATKNPTDAVILRLELQDLMDKECRQNTTMFTSSAQKYLGRKASEMRMMEQEGDGEGLARLLDSFIGKKIVAKIVIKEKDANWGGEGSSLHKFDWVVTSVFVPTTEEAYANDDGEQQKTEE</sequence>
<protein>
    <recommendedName>
        <fullName evidence="1">Replication factor A C-terminal domain-containing protein</fullName>
    </recommendedName>
</protein>
<evidence type="ECO:0000313" key="3">
    <source>
        <dbReference type="Proteomes" id="UP001620626"/>
    </source>
</evidence>
<proteinExistence type="predicted"/>
<organism evidence="2 3">
    <name type="scientific">Heterodera trifolii</name>
    <dbReference type="NCBI Taxonomy" id="157864"/>
    <lineage>
        <taxon>Eukaryota</taxon>
        <taxon>Metazoa</taxon>
        <taxon>Ecdysozoa</taxon>
        <taxon>Nematoda</taxon>
        <taxon>Chromadorea</taxon>
        <taxon>Rhabditida</taxon>
        <taxon>Tylenchina</taxon>
        <taxon>Tylenchomorpha</taxon>
        <taxon>Tylenchoidea</taxon>
        <taxon>Heteroderidae</taxon>
        <taxon>Heteroderinae</taxon>
        <taxon>Heterodera</taxon>
    </lineage>
</organism>
<dbReference type="Pfam" id="PF08646">
    <property type="entry name" value="Rep_fac-A_C"/>
    <property type="match status" value="1"/>
</dbReference>
<evidence type="ECO:0000259" key="1">
    <source>
        <dbReference type="Pfam" id="PF08646"/>
    </source>
</evidence>
<dbReference type="Gene3D" id="2.40.50.140">
    <property type="entry name" value="Nucleic acid-binding proteins"/>
    <property type="match status" value="1"/>
</dbReference>